<gene>
    <name evidence="1" type="ORF">MENTE1834_LOCUS9888</name>
</gene>
<evidence type="ECO:0000313" key="1">
    <source>
        <dbReference type="EMBL" id="CAK5039303.1"/>
    </source>
</evidence>
<organism evidence="1 2">
    <name type="scientific">Meloidogyne enterolobii</name>
    <name type="common">Root-knot nematode worm</name>
    <name type="synonym">Meloidogyne mayaguensis</name>
    <dbReference type="NCBI Taxonomy" id="390850"/>
    <lineage>
        <taxon>Eukaryota</taxon>
        <taxon>Metazoa</taxon>
        <taxon>Ecdysozoa</taxon>
        <taxon>Nematoda</taxon>
        <taxon>Chromadorea</taxon>
        <taxon>Rhabditida</taxon>
        <taxon>Tylenchina</taxon>
        <taxon>Tylenchomorpha</taxon>
        <taxon>Tylenchoidea</taxon>
        <taxon>Meloidogynidae</taxon>
        <taxon>Meloidogyninae</taxon>
        <taxon>Meloidogyne</taxon>
    </lineage>
</organism>
<reference evidence="1" key="1">
    <citation type="submission" date="2023-11" db="EMBL/GenBank/DDBJ databases">
        <authorList>
            <person name="Poullet M."/>
        </authorList>
    </citation>
    <scope>NUCLEOTIDE SEQUENCE</scope>
    <source>
        <strain evidence="1">E1834</strain>
    </source>
</reference>
<sequence>MLLFKSYSFLECSIMKRLSISGEPISFFRELLPSTEFNDLLFWPSVVLSESLLWKEFDLLAKNLLHSIHFCLIEDILPIKLISVLNDADYLKIVEILQKGWNEGYLR</sequence>
<dbReference type="EMBL" id="CAVMJV010000009">
    <property type="protein sequence ID" value="CAK5039303.1"/>
    <property type="molecule type" value="Genomic_DNA"/>
</dbReference>
<name>A0ACB0YBB3_MELEN</name>
<keyword evidence="2" id="KW-1185">Reference proteome</keyword>
<accession>A0ACB0YBB3</accession>
<dbReference type="Proteomes" id="UP001497535">
    <property type="component" value="Unassembled WGS sequence"/>
</dbReference>
<comment type="caution">
    <text evidence="1">The sequence shown here is derived from an EMBL/GenBank/DDBJ whole genome shotgun (WGS) entry which is preliminary data.</text>
</comment>
<protein>
    <submittedName>
        <fullName evidence="1">Uncharacterized protein</fullName>
    </submittedName>
</protein>
<proteinExistence type="predicted"/>
<evidence type="ECO:0000313" key="2">
    <source>
        <dbReference type="Proteomes" id="UP001497535"/>
    </source>
</evidence>